<feature type="transmembrane region" description="Helical" evidence="1">
    <location>
        <begin position="420"/>
        <end position="440"/>
    </location>
</feature>
<evidence type="ECO:0000313" key="2">
    <source>
        <dbReference type="EMBL" id="PIQ90021.1"/>
    </source>
</evidence>
<comment type="caution">
    <text evidence="2">The sequence shown here is derived from an EMBL/GenBank/DDBJ whole genome shotgun (WGS) entry which is preliminary data.</text>
</comment>
<dbReference type="AlphaFoldDB" id="A0A2H0M048"/>
<keyword evidence="1" id="KW-0812">Transmembrane</keyword>
<feature type="transmembrane region" description="Helical" evidence="1">
    <location>
        <begin position="12"/>
        <end position="31"/>
    </location>
</feature>
<feature type="transmembrane region" description="Helical" evidence="1">
    <location>
        <begin position="96"/>
        <end position="116"/>
    </location>
</feature>
<keyword evidence="1" id="KW-1133">Transmembrane helix</keyword>
<dbReference type="EMBL" id="PCWA01000004">
    <property type="protein sequence ID" value="PIQ90021.1"/>
    <property type="molecule type" value="Genomic_DNA"/>
</dbReference>
<feature type="transmembrane region" description="Helical" evidence="1">
    <location>
        <begin position="125"/>
        <end position="142"/>
    </location>
</feature>
<evidence type="ECO:0008006" key="4">
    <source>
        <dbReference type="Google" id="ProtNLM"/>
    </source>
</evidence>
<name>A0A2H0M048_9BACT</name>
<reference evidence="2 3" key="1">
    <citation type="submission" date="2017-09" db="EMBL/GenBank/DDBJ databases">
        <title>Depth-based differentiation of microbial function through sediment-hosted aquifers and enrichment of novel symbionts in the deep terrestrial subsurface.</title>
        <authorList>
            <person name="Probst A.J."/>
            <person name="Ladd B."/>
            <person name="Jarett J.K."/>
            <person name="Geller-Mcgrath D.E."/>
            <person name="Sieber C.M."/>
            <person name="Emerson J.B."/>
            <person name="Anantharaman K."/>
            <person name="Thomas B.C."/>
            <person name="Malmstrom R."/>
            <person name="Stieglmeier M."/>
            <person name="Klingl A."/>
            <person name="Woyke T."/>
            <person name="Ryan C.M."/>
            <person name="Banfield J.F."/>
        </authorList>
    </citation>
    <scope>NUCLEOTIDE SEQUENCE [LARGE SCALE GENOMIC DNA]</scope>
    <source>
        <strain evidence="2">CG11_big_fil_rev_8_21_14_0_20_42_13</strain>
    </source>
</reference>
<feature type="transmembrane region" description="Helical" evidence="1">
    <location>
        <begin position="393"/>
        <end position="414"/>
    </location>
</feature>
<gene>
    <name evidence="2" type="ORF">COV72_00055</name>
</gene>
<evidence type="ECO:0000313" key="3">
    <source>
        <dbReference type="Proteomes" id="UP000229641"/>
    </source>
</evidence>
<feature type="transmembrane region" description="Helical" evidence="1">
    <location>
        <begin position="148"/>
        <end position="166"/>
    </location>
</feature>
<feature type="transmembrane region" description="Helical" evidence="1">
    <location>
        <begin position="363"/>
        <end position="386"/>
    </location>
</feature>
<protein>
    <recommendedName>
        <fullName evidence="4">Glycosyltransferase RgtA/B/C/D-like domain-containing protein</fullName>
    </recommendedName>
</protein>
<feature type="transmembrane region" description="Helical" evidence="1">
    <location>
        <begin position="178"/>
        <end position="211"/>
    </location>
</feature>
<feature type="non-terminal residue" evidence="2">
    <location>
        <position position="553"/>
    </location>
</feature>
<sequence length="553" mass="63974">MKDGLAERKKIRLIYAGIYALAAAIFLKMVYACAAQSVFEQDLLWFVATLARVVKNMPFLQLIAYLFGPYPLWFEMPSLKIYTFCVLNVFGPLPKYFIIISIFFHFLNSLLLYFLGRQLKLGERISFLSSLLYLSLFAHFHAYMWPMAFQHTSVIFFILSGLLLYLKTDELIGKHREYAAYFILTLLCAFAGSFSRLSILILPCMVMAHILLCSKDSAERARKYGIWIPFFSIYLIFPLLTIVMGDARFRALVRPLKAYDISRYVPFNQMYFSLWFLILCLSGLIFIFLFRYILEAQAKKNFQKYVRLISITALSALAIFLLATGGPKRLLIPYNAIVPFVGILASFLHPVQLALLMDPARPLYFIPLGMDTFNVLLGALIVFIFIKRFIKPQAVLLITAVWYVVNLVYLYLWNPIPSRYLIYLSPLFCIVFAVTADYFYTQMTKRTAIKKIYKELFISCIALCLCAPNLFAVKLALLKGRMTNTFLTYDYIRAANLIREDLSKKGRLELYDKHGIRILNAPQIAFPRFDNFSVSDPHSDNMRFIFAQVFNDR</sequence>
<feature type="transmembrane region" description="Helical" evidence="1">
    <location>
        <begin position="226"/>
        <end position="249"/>
    </location>
</feature>
<dbReference type="Proteomes" id="UP000229641">
    <property type="component" value="Unassembled WGS sequence"/>
</dbReference>
<evidence type="ECO:0000256" key="1">
    <source>
        <dbReference type="SAM" id="Phobius"/>
    </source>
</evidence>
<feature type="transmembrane region" description="Helical" evidence="1">
    <location>
        <begin position="270"/>
        <end position="293"/>
    </location>
</feature>
<keyword evidence="1" id="KW-0472">Membrane</keyword>
<feature type="transmembrane region" description="Helical" evidence="1">
    <location>
        <begin position="336"/>
        <end position="357"/>
    </location>
</feature>
<feature type="transmembrane region" description="Helical" evidence="1">
    <location>
        <begin position="452"/>
        <end position="471"/>
    </location>
</feature>
<feature type="transmembrane region" description="Helical" evidence="1">
    <location>
        <begin position="305"/>
        <end position="324"/>
    </location>
</feature>
<proteinExistence type="predicted"/>
<accession>A0A2H0M048</accession>
<organism evidence="2 3">
    <name type="scientific">Candidatus Ghiorseimicrobium undicola</name>
    <dbReference type="NCBI Taxonomy" id="1974746"/>
    <lineage>
        <taxon>Bacteria</taxon>
        <taxon>Pseudomonadati</taxon>
        <taxon>Candidatus Omnitrophota</taxon>
        <taxon>Candidatus Ghiorseimicrobium</taxon>
    </lineage>
</organism>